<dbReference type="AlphaFoldDB" id="A0AAD3SAS7"/>
<protein>
    <submittedName>
        <fullName evidence="1">Uncharacterized protein</fullName>
    </submittedName>
</protein>
<organism evidence="1 2">
    <name type="scientific">Nepenthes gracilis</name>
    <name type="common">Slender pitcher plant</name>
    <dbReference type="NCBI Taxonomy" id="150966"/>
    <lineage>
        <taxon>Eukaryota</taxon>
        <taxon>Viridiplantae</taxon>
        <taxon>Streptophyta</taxon>
        <taxon>Embryophyta</taxon>
        <taxon>Tracheophyta</taxon>
        <taxon>Spermatophyta</taxon>
        <taxon>Magnoliopsida</taxon>
        <taxon>eudicotyledons</taxon>
        <taxon>Gunneridae</taxon>
        <taxon>Pentapetalae</taxon>
        <taxon>Caryophyllales</taxon>
        <taxon>Nepenthaceae</taxon>
        <taxon>Nepenthes</taxon>
    </lineage>
</organism>
<dbReference type="EMBL" id="BSYO01000007">
    <property type="protein sequence ID" value="GMH07556.1"/>
    <property type="molecule type" value="Genomic_DNA"/>
</dbReference>
<proteinExistence type="predicted"/>
<sequence length="71" mass="7866">MPPNESRHDSSIVYPDYGALDSTAVSHAFSAAFHLRSPDRDSVEGTGAAAVWFQTITLVRLLLWLSFEELD</sequence>
<evidence type="ECO:0000313" key="2">
    <source>
        <dbReference type="Proteomes" id="UP001279734"/>
    </source>
</evidence>
<gene>
    <name evidence="1" type="ORF">Nepgr_009396</name>
</gene>
<dbReference type="Proteomes" id="UP001279734">
    <property type="component" value="Unassembled WGS sequence"/>
</dbReference>
<name>A0AAD3SAS7_NEPGR</name>
<keyword evidence="2" id="KW-1185">Reference proteome</keyword>
<comment type="caution">
    <text evidence="1">The sequence shown here is derived from an EMBL/GenBank/DDBJ whole genome shotgun (WGS) entry which is preliminary data.</text>
</comment>
<evidence type="ECO:0000313" key="1">
    <source>
        <dbReference type="EMBL" id="GMH07556.1"/>
    </source>
</evidence>
<reference evidence="1" key="1">
    <citation type="submission" date="2023-05" db="EMBL/GenBank/DDBJ databases">
        <title>Nepenthes gracilis genome sequencing.</title>
        <authorList>
            <person name="Fukushima K."/>
        </authorList>
    </citation>
    <scope>NUCLEOTIDE SEQUENCE</scope>
    <source>
        <strain evidence="1">SING2019-196</strain>
    </source>
</reference>
<accession>A0AAD3SAS7</accession>